<keyword evidence="1" id="KW-0805">Transcription regulation</keyword>
<dbReference type="AlphaFoldDB" id="A0A6M0RGG2"/>
<organism evidence="5 6">
    <name type="scientific">Adonisia turfae CCMR0081</name>
    <dbReference type="NCBI Taxonomy" id="2292702"/>
    <lineage>
        <taxon>Bacteria</taxon>
        <taxon>Bacillati</taxon>
        <taxon>Cyanobacteriota</taxon>
        <taxon>Adonisia</taxon>
        <taxon>Adonisia turfae</taxon>
    </lineage>
</organism>
<dbReference type="GO" id="GO:0003677">
    <property type="term" value="F:DNA binding"/>
    <property type="evidence" value="ECO:0007669"/>
    <property type="project" value="UniProtKB-KW"/>
</dbReference>
<dbReference type="Gene3D" id="1.10.10.10">
    <property type="entry name" value="Winged helix-like DNA-binding domain superfamily/Winged helix DNA-binding domain"/>
    <property type="match status" value="1"/>
</dbReference>
<dbReference type="SMART" id="SM00866">
    <property type="entry name" value="UTRA"/>
    <property type="match status" value="1"/>
</dbReference>
<dbReference type="SUPFAM" id="SSF64288">
    <property type="entry name" value="Chorismate lyase-like"/>
    <property type="match status" value="1"/>
</dbReference>
<dbReference type="PROSITE" id="PS50949">
    <property type="entry name" value="HTH_GNTR"/>
    <property type="match status" value="1"/>
</dbReference>
<evidence type="ECO:0000256" key="2">
    <source>
        <dbReference type="ARBA" id="ARBA00023125"/>
    </source>
</evidence>
<dbReference type="Pfam" id="PF07702">
    <property type="entry name" value="UTRA"/>
    <property type="match status" value="1"/>
</dbReference>
<dbReference type="Proteomes" id="UP000481033">
    <property type="component" value="Unassembled WGS sequence"/>
</dbReference>
<dbReference type="PANTHER" id="PTHR44846">
    <property type="entry name" value="MANNOSYL-D-GLYCERATE TRANSPORT/METABOLISM SYSTEM REPRESSOR MNGR-RELATED"/>
    <property type="match status" value="1"/>
</dbReference>
<dbReference type="SMART" id="SM00345">
    <property type="entry name" value="HTH_GNTR"/>
    <property type="match status" value="1"/>
</dbReference>
<dbReference type="GO" id="GO:0003700">
    <property type="term" value="F:DNA-binding transcription factor activity"/>
    <property type="evidence" value="ECO:0007669"/>
    <property type="project" value="InterPro"/>
</dbReference>
<dbReference type="PRINTS" id="PR00035">
    <property type="entry name" value="HTHGNTR"/>
</dbReference>
<keyword evidence="6" id="KW-1185">Reference proteome</keyword>
<dbReference type="RefSeq" id="WP_163697101.1">
    <property type="nucleotide sequence ID" value="NZ_QXHD01000004.1"/>
</dbReference>
<dbReference type="Gene3D" id="3.40.1410.10">
    <property type="entry name" value="Chorismate lyase-like"/>
    <property type="match status" value="1"/>
</dbReference>
<gene>
    <name evidence="5" type="ORF">DXZ20_06315</name>
</gene>
<evidence type="ECO:0000256" key="1">
    <source>
        <dbReference type="ARBA" id="ARBA00023015"/>
    </source>
</evidence>
<dbReference type="CDD" id="cd07377">
    <property type="entry name" value="WHTH_GntR"/>
    <property type="match status" value="1"/>
</dbReference>
<evidence type="ECO:0000256" key="3">
    <source>
        <dbReference type="ARBA" id="ARBA00023163"/>
    </source>
</evidence>
<proteinExistence type="predicted"/>
<evidence type="ECO:0000259" key="4">
    <source>
        <dbReference type="PROSITE" id="PS50949"/>
    </source>
</evidence>
<dbReference type="InterPro" id="IPR028978">
    <property type="entry name" value="Chorismate_lyase_/UTRA_dom_sf"/>
</dbReference>
<reference evidence="5 6" key="1">
    <citation type="journal article" date="2020" name="Microb. Ecol.">
        <title>Ecogenomics of the Marine Benthic Filamentous Cyanobacterium Adonisia.</title>
        <authorList>
            <person name="Walter J.M."/>
            <person name="Coutinho F.H."/>
            <person name="Leomil L."/>
            <person name="Hargreaves P.I."/>
            <person name="Campeao M.E."/>
            <person name="Vieira V.V."/>
            <person name="Silva B.S."/>
            <person name="Fistarol G.O."/>
            <person name="Salomon P.S."/>
            <person name="Sawabe T."/>
            <person name="Mino S."/>
            <person name="Hosokawa M."/>
            <person name="Miyashita H."/>
            <person name="Maruyama F."/>
            <person name="van Verk M.C."/>
            <person name="Dutilh B.E."/>
            <person name="Thompson C.C."/>
            <person name="Thompson F.L."/>
        </authorList>
    </citation>
    <scope>NUCLEOTIDE SEQUENCE [LARGE SCALE GENOMIC DNA]</scope>
    <source>
        <strain evidence="5 6">CCMR0081</strain>
    </source>
</reference>
<name>A0A6M0RGG2_9CYAN</name>
<evidence type="ECO:0000313" key="5">
    <source>
        <dbReference type="EMBL" id="NEZ55295.1"/>
    </source>
</evidence>
<dbReference type="EMBL" id="QXHD01000004">
    <property type="protein sequence ID" value="NEZ55295.1"/>
    <property type="molecule type" value="Genomic_DNA"/>
</dbReference>
<evidence type="ECO:0000313" key="6">
    <source>
        <dbReference type="Proteomes" id="UP000481033"/>
    </source>
</evidence>
<protein>
    <submittedName>
        <fullName evidence="5">GntR family transcriptional regulator</fullName>
    </submittedName>
</protein>
<keyword evidence="3" id="KW-0804">Transcription</keyword>
<dbReference type="InterPro" id="IPR036390">
    <property type="entry name" value="WH_DNA-bd_sf"/>
</dbReference>
<keyword evidence="2" id="KW-0238">DNA-binding</keyword>
<dbReference type="PANTHER" id="PTHR44846:SF1">
    <property type="entry name" value="MANNOSYL-D-GLYCERATE TRANSPORT_METABOLISM SYSTEM REPRESSOR MNGR-RELATED"/>
    <property type="match status" value="1"/>
</dbReference>
<feature type="domain" description="HTH gntR-type" evidence="4">
    <location>
        <begin position="6"/>
        <end position="74"/>
    </location>
</feature>
<dbReference type="InterPro" id="IPR011663">
    <property type="entry name" value="UTRA"/>
</dbReference>
<dbReference type="InterPro" id="IPR050679">
    <property type="entry name" value="Bact_HTH_transcr_reg"/>
</dbReference>
<accession>A0A6M0RGG2</accession>
<comment type="caution">
    <text evidence="5">The sequence shown here is derived from an EMBL/GenBank/DDBJ whole genome shotgun (WGS) entry which is preliminary data.</text>
</comment>
<dbReference type="InterPro" id="IPR036388">
    <property type="entry name" value="WH-like_DNA-bd_sf"/>
</dbReference>
<dbReference type="SUPFAM" id="SSF46785">
    <property type="entry name" value="Winged helix' DNA-binding domain"/>
    <property type="match status" value="1"/>
</dbReference>
<dbReference type="InterPro" id="IPR000524">
    <property type="entry name" value="Tscrpt_reg_HTH_GntR"/>
</dbReference>
<dbReference type="GO" id="GO:0045892">
    <property type="term" value="P:negative regulation of DNA-templated transcription"/>
    <property type="evidence" value="ECO:0007669"/>
    <property type="project" value="TreeGrafter"/>
</dbReference>
<dbReference type="Pfam" id="PF00392">
    <property type="entry name" value="GntR"/>
    <property type="match status" value="1"/>
</dbReference>
<sequence length="239" mass="26711">MSSTSVPLHISISEKLRQQIEAGDYLPGEKLPSEHQLMEAFNVSRITVRQAVANLVSQGLAQAQQGRGVFVTPRQKVAYALSSPLVFLERDLARKGIQFTFENLTFRKIRPSNAVQTSLQLPDKSTVYLQKKLLHMDGVVGAVDVSYLVLELGQQFGAQLKRQMTFPTLEAHGIVIAQVDAVIECTHADYEISGYLEVPLGQPLIVYRYTAYTHDQSPILHGETISRADRFCYSLSFEK</sequence>